<evidence type="ECO:0000313" key="3">
    <source>
        <dbReference type="Proteomes" id="UP000007875"/>
    </source>
</evidence>
<feature type="transmembrane region" description="Helical" evidence="1">
    <location>
        <begin position="25"/>
        <end position="48"/>
    </location>
</feature>
<accession>H2Y787</accession>
<dbReference type="AlphaFoldDB" id="H2Y787"/>
<evidence type="ECO:0000313" key="2">
    <source>
        <dbReference type="Ensembl" id="ENSCSAVP00000001185.1"/>
    </source>
</evidence>
<protein>
    <submittedName>
        <fullName evidence="2">Uncharacterized protein</fullName>
    </submittedName>
</protein>
<dbReference type="Proteomes" id="UP000007875">
    <property type="component" value="Unassembled WGS sequence"/>
</dbReference>
<name>H2Y787_CIOSA</name>
<sequence length="89" mass="9989">YSIASHVLYLFVQVSNLVLDIRDRLFAHFLVGLLFVPVQLGLCLPLLFQSCDDIVVLPPNLTGESGKNSKSSFRLQLDNFHARGNDKPF</sequence>
<dbReference type="HOGENOM" id="CLU_2460359_0_0_1"/>
<organism evidence="2 3">
    <name type="scientific">Ciona savignyi</name>
    <name type="common">Pacific transparent sea squirt</name>
    <dbReference type="NCBI Taxonomy" id="51511"/>
    <lineage>
        <taxon>Eukaryota</taxon>
        <taxon>Metazoa</taxon>
        <taxon>Chordata</taxon>
        <taxon>Tunicata</taxon>
        <taxon>Ascidiacea</taxon>
        <taxon>Phlebobranchia</taxon>
        <taxon>Cionidae</taxon>
        <taxon>Ciona</taxon>
    </lineage>
</organism>
<reference evidence="2" key="2">
    <citation type="submission" date="2025-08" db="UniProtKB">
        <authorList>
            <consortium name="Ensembl"/>
        </authorList>
    </citation>
    <scope>IDENTIFICATION</scope>
</reference>
<dbReference type="Ensembl" id="ENSCSAVT00000001198.1">
    <property type="protein sequence ID" value="ENSCSAVP00000001185.1"/>
    <property type="gene ID" value="ENSCSAVG00000000667.1"/>
</dbReference>
<evidence type="ECO:0000256" key="1">
    <source>
        <dbReference type="SAM" id="Phobius"/>
    </source>
</evidence>
<reference evidence="3" key="1">
    <citation type="submission" date="2003-08" db="EMBL/GenBank/DDBJ databases">
        <authorList>
            <person name="Birren B."/>
            <person name="Nusbaum C."/>
            <person name="Abebe A."/>
            <person name="Abouelleil A."/>
            <person name="Adekoya E."/>
            <person name="Ait-zahra M."/>
            <person name="Allen N."/>
            <person name="Allen T."/>
            <person name="An P."/>
            <person name="Anderson M."/>
            <person name="Anderson S."/>
            <person name="Arachchi H."/>
            <person name="Armbruster J."/>
            <person name="Bachantsang P."/>
            <person name="Baldwin J."/>
            <person name="Barry A."/>
            <person name="Bayul T."/>
            <person name="Blitshsteyn B."/>
            <person name="Bloom T."/>
            <person name="Blye J."/>
            <person name="Boguslavskiy L."/>
            <person name="Borowsky M."/>
            <person name="Boukhgalter B."/>
            <person name="Brunache A."/>
            <person name="Butler J."/>
            <person name="Calixte N."/>
            <person name="Calvo S."/>
            <person name="Camarata J."/>
            <person name="Campo K."/>
            <person name="Chang J."/>
            <person name="Cheshatsang Y."/>
            <person name="Citroen M."/>
            <person name="Collymore A."/>
            <person name="Considine T."/>
            <person name="Cook A."/>
            <person name="Cooke P."/>
            <person name="Corum B."/>
            <person name="Cuomo C."/>
            <person name="David R."/>
            <person name="Dawoe T."/>
            <person name="Degray S."/>
            <person name="Dodge S."/>
            <person name="Dooley K."/>
            <person name="Dorje P."/>
            <person name="Dorjee K."/>
            <person name="Dorris L."/>
            <person name="Duffey N."/>
            <person name="Dupes A."/>
            <person name="Elkins T."/>
            <person name="Engels R."/>
            <person name="Erickson J."/>
            <person name="Farina A."/>
            <person name="Faro S."/>
            <person name="Ferreira P."/>
            <person name="Fischer H."/>
            <person name="Fitzgerald M."/>
            <person name="Foley K."/>
            <person name="Gage D."/>
            <person name="Galagan J."/>
            <person name="Gearin G."/>
            <person name="Gnerre S."/>
            <person name="Gnirke A."/>
            <person name="Goyette A."/>
            <person name="Graham J."/>
            <person name="Grandbois E."/>
            <person name="Gyaltsen K."/>
            <person name="Hafez N."/>
            <person name="Hagopian D."/>
            <person name="Hagos B."/>
            <person name="Hall J."/>
            <person name="Hatcher B."/>
            <person name="Heller A."/>
            <person name="Higgins H."/>
            <person name="Honan T."/>
            <person name="Horn A."/>
            <person name="Houde N."/>
            <person name="Hughes L."/>
            <person name="Hulme W."/>
            <person name="Husby E."/>
            <person name="Iliev I."/>
            <person name="Jaffe D."/>
            <person name="Jones C."/>
            <person name="Kamal M."/>
            <person name="Kamat A."/>
            <person name="Kamvysselis M."/>
            <person name="Karlsson E."/>
            <person name="Kells C."/>
            <person name="Kieu A."/>
            <person name="Kisner P."/>
            <person name="Kodira C."/>
            <person name="Kulbokas E."/>
            <person name="Labutti K."/>
            <person name="Lama D."/>
            <person name="Landers T."/>
            <person name="Leger J."/>
            <person name="Levine S."/>
            <person name="Lewis D."/>
            <person name="Lewis T."/>
            <person name="Lindblad-toh K."/>
            <person name="Liu X."/>
            <person name="Lokyitsang T."/>
            <person name="Lokyitsang Y."/>
            <person name="Lucien O."/>
            <person name="Lui A."/>
            <person name="Ma L.J."/>
            <person name="Mabbitt R."/>
            <person name="Macdonald J."/>
            <person name="Maclean C."/>
            <person name="Major J."/>
            <person name="Manning J."/>
            <person name="Marabella R."/>
            <person name="Maru K."/>
            <person name="Matthews C."/>
            <person name="Mauceli E."/>
            <person name="Mccarthy M."/>
            <person name="Mcdonough S."/>
            <person name="Mcghee T."/>
            <person name="Meldrim J."/>
            <person name="Meneus L."/>
            <person name="Mesirov J."/>
            <person name="Mihalev A."/>
            <person name="Mihova T."/>
            <person name="Mikkelsen T."/>
            <person name="Mlenga V."/>
            <person name="Moru K."/>
            <person name="Mozes J."/>
            <person name="Mulrain L."/>
            <person name="Munson G."/>
            <person name="Naylor J."/>
            <person name="Newes C."/>
            <person name="Nguyen C."/>
            <person name="Nguyen N."/>
            <person name="Nguyen T."/>
            <person name="Nicol R."/>
            <person name="Nielsen C."/>
            <person name="Nizzari M."/>
            <person name="Norbu C."/>
            <person name="Norbu N."/>
            <person name="O'donnell P."/>
            <person name="Okoawo O."/>
            <person name="O'leary S."/>
            <person name="Omotosho B."/>
            <person name="O'neill K."/>
            <person name="Osman S."/>
            <person name="Parker S."/>
            <person name="Perrin D."/>
            <person name="Phunkhang P."/>
            <person name="Piqani B."/>
            <person name="Purcell S."/>
            <person name="Rachupka T."/>
            <person name="Ramasamy U."/>
            <person name="Rameau R."/>
            <person name="Ray V."/>
            <person name="Raymond C."/>
            <person name="Retta R."/>
            <person name="Richardson S."/>
            <person name="Rise C."/>
            <person name="Rodriguez J."/>
            <person name="Rogers J."/>
            <person name="Rogov P."/>
            <person name="Rutman M."/>
            <person name="Schupbach R."/>
            <person name="Seaman C."/>
            <person name="Settipalli S."/>
            <person name="Sharpe T."/>
            <person name="Sheridan J."/>
            <person name="Sherpa N."/>
            <person name="Shi J."/>
            <person name="Smirnov S."/>
            <person name="Smith C."/>
            <person name="Sougnez C."/>
            <person name="Spencer B."/>
            <person name="Stalker J."/>
            <person name="Stange-thomann N."/>
            <person name="Stavropoulos S."/>
            <person name="Stetson K."/>
            <person name="Stone C."/>
            <person name="Stone S."/>
            <person name="Stubbs M."/>
            <person name="Talamas J."/>
            <person name="Tchuinga P."/>
            <person name="Tenzing P."/>
            <person name="Tesfaye S."/>
            <person name="Theodore J."/>
            <person name="Thoulutsang Y."/>
            <person name="Topham K."/>
            <person name="Towey S."/>
            <person name="Tsamla T."/>
            <person name="Tsomo N."/>
            <person name="Vallee D."/>
            <person name="Vassiliev H."/>
            <person name="Venkataraman V."/>
            <person name="Vinson J."/>
            <person name="Vo A."/>
            <person name="Wade C."/>
            <person name="Wang S."/>
            <person name="Wangchuk T."/>
            <person name="Wangdi T."/>
            <person name="Whittaker C."/>
            <person name="Wilkinson J."/>
            <person name="Wu Y."/>
            <person name="Wyman D."/>
            <person name="Yadav S."/>
            <person name="Yang S."/>
            <person name="Yang X."/>
            <person name="Yeager S."/>
            <person name="Yee E."/>
            <person name="Young G."/>
            <person name="Zainoun J."/>
            <person name="Zembeck L."/>
            <person name="Zimmer A."/>
            <person name="Zody M."/>
            <person name="Lander E."/>
        </authorList>
    </citation>
    <scope>NUCLEOTIDE SEQUENCE [LARGE SCALE GENOMIC DNA]</scope>
</reference>
<keyword evidence="1" id="KW-0812">Transmembrane</keyword>
<dbReference type="InParanoid" id="H2Y787"/>
<keyword evidence="1" id="KW-1133">Transmembrane helix</keyword>
<proteinExistence type="predicted"/>
<reference evidence="2" key="3">
    <citation type="submission" date="2025-09" db="UniProtKB">
        <authorList>
            <consortium name="Ensembl"/>
        </authorList>
    </citation>
    <scope>IDENTIFICATION</scope>
</reference>
<keyword evidence="3" id="KW-1185">Reference proteome</keyword>
<keyword evidence="1" id="KW-0472">Membrane</keyword>